<protein>
    <submittedName>
        <fullName evidence="2">Uncharacterized protein</fullName>
    </submittedName>
</protein>
<feature type="transmembrane region" description="Helical" evidence="1">
    <location>
        <begin position="42"/>
        <end position="69"/>
    </location>
</feature>
<gene>
    <name evidence="2" type="ORF">CK500_15535</name>
</gene>
<evidence type="ECO:0000313" key="3">
    <source>
        <dbReference type="Proteomes" id="UP000218083"/>
    </source>
</evidence>
<keyword evidence="1" id="KW-0472">Membrane</keyword>
<feature type="transmembrane region" description="Helical" evidence="1">
    <location>
        <begin position="12"/>
        <end position="33"/>
    </location>
</feature>
<sequence>MGFTDPFFTSLSFLTGLFISTMSGTLVALTLLLSPNDSKADLVVVVSFIALGFGAATMRVTFGAVQAYFTEIVSNLL</sequence>
<reference evidence="2 3" key="1">
    <citation type="submission" date="2017-08" db="EMBL/GenBank/DDBJ databases">
        <title>The strain WRN001 was isolated from Binhai saline alkaline soil, Tianjin, China.</title>
        <authorList>
            <person name="Liu D."/>
            <person name="Zhang G."/>
        </authorList>
    </citation>
    <scope>NUCLEOTIDE SEQUENCE [LARGE SCALE GENOMIC DNA]</scope>
    <source>
        <strain evidence="2 3">WN019</strain>
    </source>
</reference>
<accession>A0A2A2F4A6</accession>
<dbReference type="AlphaFoldDB" id="A0A2A2F4A6"/>
<keyword evidence="1" id="KW-0812">Transmembrane</keyword>
<keyword evidence="3" id="KW-1185">Reference proteome</keyword>
<dbReference type="Proteomes" id="UP000218083">
    <property type="component" value="Unassembled WGS sequence"/>
</dbReference>
<evidence type="ECO:0000256" key="1">
    <source>
        <dbReference type="SAM" id="Phobius"/>
    </source>
</evidence>
<organism evidence="2 3">
    <name type="scientific">Halorubrum salipaludis</name>
    <dbReference type="NCBI Taxonomy" id="2032630"/>
    <lineage>
        <taxon>Archaea</taxon>
        <taxon>Methanobacteriati</taxon>
        <taxon>Methanobacteriota</taxon>
        <taxon>Stenosarchaea group</taxon>
        <taxon>Halobacteria</taxon>
        <taxon>Halobacteriales</taxon>
        <taxon>Haloferacaceae</taxon>
        <taxon>Halorubrum</taxon>
    </lineage>
</organism>
<proteinExistence type="predicted"/>
<evidence type="ECO:0000313" key="2">
    <source>
        <dbReference type="EMBL" id="PAU80276.1"/>
    </source>
</evidence>
<name>A0A2A2F4A6_9EURY</name>
<comment type="caution">
    <text evidence="2">The sequence shown here is derived from an EMBL/GenBank/DDBJ whole genome shotgun (WGS) entry which is preliminary data.</text>
</comment>
<dbReference type="EMBL" id="NSKC01000012">
    <property type="protein sequence ID" value="PAU80276.1"/>
    <property type="molecule type" value="Genomic_DNA"/>
</dbReference>
<keyword evidence="1" id="KW-1133">Transmembrane helix</keyword>